<keyword evidence="12" id="KW-0902">Two-component regulatory system</keyword>
<dbReference type="Pfam" id="PF02518">
    <property type="entry name" value="HATPase_c"/>
    <property type="match status" value="1"/>
</dbReference>
<evidence type="ECO:0000256" key="8">
    <source>
        <dbReference type="ARBA" id="ARBA00022741"/>
    </source>
</evidence>
<keyword evidence="9 16" id="KW-0418">Kinase</keyword>
<dbReference type="Gene3D" id="3.30.565.10">
    <property type="entry name" value="Histidine kinase-like ATPase, C-terminal domain"/>
    <property type="match status" value="1"/>
</dbReference>
<keyword evidence="10" id="KW-0067">ATP-binding</keyword>
<organism evidence="16 17">
    <name type="scientific">Paenibacillus dendritiformis C454</name>
    <dbReference type="NCBI Taxonomy" id="1131935"/>
    <lineage>
        <taxon>Bacteria</taxon>
        <taxon>Bacillati</taxon>
        <taxon>Bacillota</taxon>
        <taxon>Bacilli</taxon>
        <taxon>Bacillales</taxon>
        <taxon>Paenibacillaceae</taxon>
        <taxon>Paenibacillus</taxon>
    </lineage>
</organism>
<dbReference type="STRING" id="1131935.PDENDC454_16558"/>
<dbReference type="PATRIC" id="fig|1131935.3.peg.3448"/>
<evidence type="ECO:0000256" key="1">
    <source>
        <dbReference type="ARBA" id="ARBA00000085"/>
    </source>
</evidence>
<reference evidence="16 17" key="1">
    <citation type="journal article" date="2012" name="J. Bacteriol.">
        <title>Genome Sequence of the Pattern-Forming Social Bacterium Paenibacillus dendritiformis C454 Chiral Morphotype.</title>
        <authorList>
            <person name="Sirota-Madi A."/>
            <person name="Olender T."/>
            <person name="Helman Y."/>
            <person name="Brainis I."/>
            <person name="Finkelshtein A."/>
            <person name="Roth D."/>
            <person name="Hagai E."/>
            <person name="Leshkowitz D."/>
            <person name="Brodsky L."/>
            <person name="Galatenko V."/>
            <person name="Nikolaev V."/>
            <person name="Gutnick D.L."/>
            <person name="Lancet D."/>
            <person name="Ben-Jacob E."/>
        </authorList>
    </citation>
    <scope>NUCLEOTIDE SEQUENCE [LARGE SCALE GENOMIC DNA]</scope>
    <source>
        <strain evidence="16 17">C454</strain>
    </source>
</reference>
<feature type="domain" description="HAMP" evidence="15">
    <location>
        <begin position="342"/>
        <end position="394"/>
    </location>
</feature>
<evidence type="ECO:0000256" key="14">
    <source>
        <dbReference type="SAM" id="Phobius"/>
    </source>
</evidence>
<keyword evidence="7 14" id="KW-0812">Transmembrane</keyword>
<keyword evidence="11 14" id="KW-1133">Transmembrane helix</keyword>
<keyword evidence="8" id="KW-0547">Nucleotide-binding</keyword>
<evidence type="ECO:0000256" key="9">
    <source>
        <dbReference type="ARBA" id="ARBA00022777"/>
    </source>
</evidence>
<keyword evidence="13 14" id="KW-0472">Membrane</keyword>
<dbReference type="RefSeq" id="WP_006677801.1">
    <property type="nucleotide sequence ID" value="NZ_AHKH01000046.1"/>
</dbReference>
<dbReference type="InterPro" id="IPR010559">
    <property type="entry name" value="Sig_transdc_His_kin_internal"/>
</dbReference>
<dbReference type="InterPro" id="IPR036890">
    <property type="entry name" value="HATPase_C_sf"/>
</dbReference>
<name>H3SID8_9BACL</name>
<evidence type="ECO:0000259" key="15">
    <source>
        <dbReference type="PROSITE" id="PS50885"/>
    </source>
</evidence>
<evidence type="ECO:0000256" key="6">
    <source>
        <dbReference type="ARBA" id="ARBA00022679"/>
    </source>
</evidence>
<dbReference type="PANTHER" id="PTHR34220">
    <property type="entry name" value="SENSOR HISTIDINE KINASE YPDA"/>
    <property type="match status" value="1"/>
</dbReference>
<keyword evidence="6" id="KW-0808">Transferase</keyword>
<feature type="transmembrane region" description="Helical" evidence="14">
    <location>
        <begin position="26"/>
        <end position="49"/>
    </location>
</feature>
<dbReference type="EMBL" id="AHKH01000046">
    <property type="protein sequence ID" value="EHQ61141.1"/>
    <property type="molecule type" value="Genomic_DNA"/>
</dbReference>
<feature type="transmembrane region" description="Helical" evidence="14">
    <location>
        <begin position="321"/>
        <end position="345"/>
    </location>
</feature>
<dbReference type="InterPro" id="IPR050640">
    <property type="entry name" value="Bact_2-comp_sensor_kinase"/>
</dbReference>
<evidence type="ECO:0000256" key="12">
    <source>
        <dbReference type="ARBA" id="ARBA00023012"/>
    </source>
</evidence>
<dbReference type="InterPro" id="IPR004358">
    <property type="entry name" value="Sig_transdc_His_kin-like_C"/>
</dbReference>
<evidence type="ECO:0000256" key="10">
    <source>
        <dbReference type="ARBA" id="ARBA00022840"/>
    </source>
</evidence>
<protein>
    <recommendedName>
        <fullName evidence="3">histidine kinase</fullName>
        <ecNumber evidence="3">2.7.13.3</ecNumber>
    </recommendedName>
</protein>
<dbReference type="SUPFAM" id="SSF55874">
    <property type="entry name" value="ATPase domain of HSP90 chaperone/DNA topoisomerase II/histidine kinase"/>
    <property type="match status" value="1"/>
</dbReference>
<keyword evidence="4" id="KW-1003">Cell membrane</keyword>
<evidence type="ECO:0000313" key="16">
    <source>
        <dbReference type="EMBL" id="EHQ61141.1"/>
    </source>
</evidence>
<dbReference type="CDD" id="cd06225">
    <property type="entry name" value="HAMP"/>
    <property type="match status" value="1"/>
</dbReference>
<dbReference type="PANTHER" id="PTHR34220:SF11">
    <property type="entry name" value="SENSOR PROTEIN KINASE HPTS"/>
    <property type="match status" value="1"/>
</dbReference>
<dbReference type="InterPro" id="IPR003660">
    <property type="entry name" value="HAMP_dom"/>
</dbReference>
<evidence type="ECO:0000256" key="4">
    <source>
        <dbReference type="ARBA" id="ARBA00022475"/>
    </source>
</evidence>
<evidence type="ECO:0000256" key="7">
    <source>
        <dbReference type="ARBA" id="ARBA00022692"/>
    </source>
</evidence>
<dbReference type="SMART" id="SM00304">
    <property type="entry name" value="HAMP"/>
    <property type="match status" value="1"/>
</dbReference>
<sequence length="626" mass="72663">MFRRIRARLPWLIVWLERRTLQQRLVAAYVVIILIPSIFVSTFILNGWYDRYLEEALRNAEFLLEMEHVHIENQIETMGRAAQLSISDKEVIYYLQETDEPPTEELIEFNTNAFANLMRIQFNNPNIEHLRLFATNPKTHEIWPIILHERRIQAQPWYPTVMARQGMEWWNFERTDPDVIQRYKEEPDSRQPKVSLLREIEIPKGHHVGIVQVDMLLSKFLPKMYGSFQDEHSQLFLFDRTAELYTKQGHPFLLHYGMQEDVIAAQYKRLAAAGQEQHLQFTYKDTPFLMVYKDIPRLDARLVNVISLEKVFSDIRGMRNMMIIVNVVTLLALSVTTAFIHSFILKKLHQLTDSLKKMRQGRFDVNLDIRGGGEVGELAHHVRKMAQKINELVADAVNKQAMTKEAELKSLRNQIDSHFLYNTLENIKMLAEIENQLAISDSLTSLGALIRYNLRWPSEYVTLGEEIEHVRNYVALMNLRFDEPVHLHVDVPPGLEGREVLKMMLQPIVENSLKYAWLSLDDEREKRIRLAAWSELDILHLEVTDNGCGLTEAEADDLNRMIRREVPEEAHAEPAAGNQGGIGLRNVHQRLELYYGKEYGIHISGMPGRGTSVSLALPSCGRRKES</sequence>
<dbReference type="OrthoDB" id="9776552at2"/>
<dbReference type="SMART" id="SM00387">
    <property type="entry name" value="HATPase_c"/>
    <property type="match status" value="1"/>
</dbReference>
<comment type="catalytic activity">
    <reaction evidence="1">
        <text>ATP + protein L-histidine = ADP + protein N-phospho-L-histidine.</text>
        <dbReference type="EC" id="2.7.13.3"/>
    </reaction>
</comment>
<dbReference type="Gene3D" id="6.10.340.10">
    <property type="match status" value="1"/>
</dbReference>
<evidence type="ECO:0000256" key="5">
    <source>
        <dbReference type="ARBA" id="ARBA00022553"/>
    </source>
</evidence>
<evidence type="ECO:0000256" key="2">
    <source>
        <dbReference type="ARBA" id="ARBA00004651"/>
    </source>
</evidence>
<dbReference type="EC" id="2.7.13.3" evidence="3"/>
<comment type="caution">
    <text evidence="16">The sequence shown here is derived from an EMBL/GenBank/DDBJ whole genome shotgun (WGS) entry which is preliminary data.</text>
</comment>
<keyword evidence="17" id="KW-1185">Reference proteome</keyword>
<dbReference type="Pfam" id="PF06580">
    <property type="entry name" value="His_kinase"/>
    <property type="match status" value="1"/>
</dbReference>
<dbReference type="SUPFAM" id="SSF158472">
    <property type="entry name" value="HAMP domain-like"/>
    <property type="match status" value="1"/>
</dbReference>
<accession>H3SID8</accession>
<dbReference type="InterPro" id="IPR003594">
    <property type="entry name" value="HATPase_dom"/>
</dbReference>
<dbReference type="GO" id="GO:0000155">
    <property type="term" value="F:phosphorelay sensor kinase activity"/>
    <property type="evidence" value="ECO:0007669"/>
    <property type="project" value="InterPro"/>
</dbReference>
<proteinExistence type="predicted"/>
<dbReference type="PRINTS" id="PR00344">
    <property type="entry name" value="BCTRLSENSOR"/>
</dbReference>
<evidence type="ECO:0000256" key="11">
    <source>
        <dbReference type="ARBA" id="ARBA00022989"/>
    </source>
</evidence>
<gene>
    <name evidence="16" type="ORF">PDENDC454_16558</name>
</gene>
<keyword evidence="5" id="KW-0597">Phosphoprotein</keyword>
<dbReference type="GO" id="GO:0005886">
    <property type="term" value="C:plasma membrane"/>
    <property type="evidence" value="ECO:0007669"/>
    <property type="project" value="UniProtKB-SubCell"/>
</dbReference>
<comment type="subcellular location">
    <subcellularLocation>
        <location evidence="2">Cell membrane</location>
        <topology evidence="2">Multi-pass membrane protein</topology>
    </subcellularLocation>
</comment>
<evidence type="ECO:0000256" key="3">
    <source>
        <dbReference type="ARBA" id="ARBA00012438"/>
    </source>
</evidence>
<dbReference type="GO" id="GO:0005524">
    <property type="term" value="F:ATP binding"/>
    <property type="evidence" value="ECO:0007669"/>
    <property type="project" value="UniProtKB-KW"/>
</dbReference>
<evidence type="ECO:0000256" key="13">
    <source>
        <dbReference type="ARBA" id="ARBA00023136"/>
    </source>
</evidence>
<dbReference type="PROSITE" id="PS50885">
    <property type="entry name" value="HAMP"/>
    <property type="match status" value="1"/>
</dbReference>
<dbReference type="AlphaFoldDB" id="H3SID8"/>
<evidence type="ECO:0000313" key="17">
    <source>
        <dbReference type="Proteomes" id="UP000003900"/>
    </source>
</evidence>
<dbReference type="Proteomes" id="UP000003900">
    <property type="component" value="Unassembled WGS sequence"/>
</dbReference>
<dbReference type="Pfam" id="PF00672">
    <property type="entry name" value="HAMP"/>
    <property type="match status" value="1"/>
</dbReference>